<sequence>MKKTKYNFVNSLSEYNDMFAADAMQEDSLTAGQCDNSCSEQLHNIEFRDTCNKSVHYLTKLKEKPYLDRGTSCIYLYYLLYKEKIRKNVFIHDTLKLYETFAQVYEHYQEGSEACENYTQYIDTDIFEKIEKLIELNDNFNKFKSSPDKTKGDGCNHAKTCYDSYSSHANQFCKTDWEDFCIELENFKERYDTLMQSVTTCGEDIPRTLPSIKENNTAAILAPFFVVLLIPLISFTLYKFDLLPSWLQNRIRNKKIIDDYINQGEQSFVEAYEKPEANSNGRPYNLAYQSVEY</sequence>
<dbReference type="OrthoDB" id="381216at2759"/>
<dbReference type="VEuPathDB" id="PlasmoDB:PocGH01_00074800"/>
<dbReference type="Proteomes" id="UP000243200">
    <property type="component" value="Unassembled WGS sequence"/>
</dbReference>
<dbReference type="AlphaFoldDB" id="A0A1C3KK14"/>
<reference evidence="2 3" key="1">
    <citation type="submission" date="2016-06" db="EMBL/GenBank/DDBJ databases">
        <authorList>
            <consortium name="Pathogen Informatics"/>
        </authorList>
    </citation>
    <scope>NUCLEOTIDE SEQUENCE [LARGE SCALE GENOMIC DNA]</scope>
</reference>
<name>A0A1C3KK14_PLAOA</name>
<accession>A0A1C3KK14</accession>
<evidence type="ECO:0000313" key="2">
    <source>
        <dbReference type="EMBL" id="SBT74282.1"/>
    </source>
</evidence>
<keyword evidence="1" id="KW-1133">Transmembrane helix</keyword>
<dbReference type="EMBL" id="FLRJ01000672">
    <property type="protein sequence ID" value="SBT74282.1"/>
    <property type="molecule type" value="Genomic_DNA"/>
</dbReference>
<keyword evidence="1" id="KW-0472">Membrane</keyword>
<dbReference type="VEuPathDB" id="PlasmoDB:POWCR01_000200200"/>
<proteinExistence type="predicted"/>
<evidence type="ECO:0008006" key="4">
    <source>
        <dbReference type="Google" id="ProtNLM"/>
    </source>
</evidence>
<feature type="transmembrane region" description="Helical" evidence="1">
    <location>
        <begin position="218"/>
        <end position="238"/>
    </location>
</feature>
<protein>
    <recommendedName>
        <fullName evidence="4">PIR protein</fullName>
    </recommendedName>
</protein>
<evidence type="ECO:0000313" key="3">
    <source>
        <dbReference type="Proteomes" id="UP000243200"/>
    </source>
</evidence>
<keyword evidence="1" id="KW-0812">Transmembrane</keyword>
<gene>
    <name evidence="2" type="primary">PowCR01_000200200</name>
    <name evidence="2" type="ORF">POWCR01_000200200</name>
</gene>
<organism evidence="2 3">
    <name type="scientific">Plasmodium ovale</name>
    <name type="common">malaria parasite P. ovale</name>
    <dbReference type="NCBI Taxonomy" id="36330"/>
    <lineage>
        <taxon>Eukaryota</taxon>
        <taxon>Sar</taxon>
        <taxon>Alveolata</taxon>
        <taxon>Apicomplexa</taxon>
        <taxon>Aconoidasida</taxon>
        <taxon>Haemosporida</taxon>
        <taxon>Plasmodiidae</taxon>
        <taxon>Plasmodium</taxon>
        <taxon>Plasmodium (Plasmodium)</taxon>
    </lineage>
</organism>
<evidence type="ECO:0000256" key="1">
    <source>
        <dbReference type="SAM" id="Phobius"/>
    </source>
</evidence>